<gene>
    <name evidence="10" type="primary">suhB</name>
    <name evidence="10" type="ORF">CGEPLDJD_00013</name>
</gene>
<keyword evidence="7" id="KW-0119">Carbohydrate metabolism</keyword>
<dbReference type="PANTHER" id="PTHR20854">
    <property type="entry name" value="INOSITOL MONOPHOSPHATASE"/>
    <property type="match status" value="1"/>
</dbReference>
<dbReference type="InterPro" id="IPR000760">
    <property type="entry name" value="Inositol_monophosphatase-like"/>
</dbReference>
<reference evidence="10" key="1">
    <citation type="submission" date="2020-06" db="EMBL/GenBank/DDBJ databases">
        <title>Unique genomic features of the anaerobic methanotrophic archaea.</title>
        <authorList>
            <person name="Chadwick G.L."/>
            <person name="Skennerton C.T."/>
            <person name="Laso-Perez R."/>
            <person name="Leu A.O."/>
            <person name="Speth D.R."/>
            <person name="Yu H."/>
            <person name="Morgan-Lang C."/>
            <person name="Hatzenpichler R."/>
            <person name="Goudeau D."/>
            <person name="Malmstrom R."/>
            <person name="Brazelton W.J."/>
            <person name="Woyke T."/>
            <person name="Hallam S.J."/>
            <person name="Tyson G.W."/>
            <person name="Wegener G."/>
            <person name="Boetius A."/>
            <person name="Orphan V."/>
        </authorList>
    </citation>
    <scope>NUCLEOTIDE SEQUENCE</scope>
</reference>
<comment type="similarity">
    <text evidence="8">Belongs to the inositol monophosphatase superfamily. FBPase class 4 family.</text>
</comment>
<evidence type="ECO:0000256" key="5">
    <source>
        <dbReference type="ARBA" id="ARBA00022801"/>
    </source>
</evidence>
<evidence type="ECO:0000256" key="7">
    <source>
        <dbReference type="ARBA" id="ARBA00023277"/>
    </source>
</evidence>
<dbReference type="PRINTS" id="PR00377">
    <property type="entry name" value="IMPHPHTASES"/>
</dbReference>
<dbReference type="EMBL" id="MT631512">
    <property type="protein sequence ID" value="QNO52493.1"/>
    <property type="molecule type" value="Genomic_DNA"/>
</dbReference>
<evidence type="ECO:0000256" key="4">
    <source>
        <dbReference type="ARBA" id="ARBA00022723"/>
    </source>
</evidence>
<evidence type="ECO:0000256" key="1">
    <source>
        <dbReference type="ARBA" id="ARBA00001273"/>
    </source>
</evidence>
<proteinExistence type="inferred from homology"/>
<feature type="binding site" evidence="9">
    <location>
        <position position="105"/>
    </location>
    <ligand>
        <name>Mg(2+)</name>
        <dbReference type="ChEBI" id="CHEBI:18420"/>
        <label>1</label>
        <note>catalytic</note>
    </ligand>
</feature>
<evidence type="ECO:0000256" key="9">
    <source>
        <dbReference type="PIRSR" id="PIRSR600760-2"/>
    </source>
</evidence>
<dbReference type="GO" id="GO:0046854">
    <property type="term" value="P:phosphatidylinositol phosphate biosynthetic process"/>
    <property type="evidence" value="ECO:0007669"/>
    <property type="project" value="InterPro"/>
</dbReference>
<dbReference type="InterPro" id="IPR020550">
    <property type="entry name" value="Inositol_monophosphatase_CS"/>
</dbReference>
<accession>A0A7G9YWV9</accession>
<keyword evidence="5 10" id="KW-0378">Hydrolase</keyword>
<dbReference type="GO" id="GO:0007165">
    <property type="term" value="P:signal transduction"/>
    <property type="evidence" value="ECO:0007669"/>
    <property type="project" value="TreeGrafter"/>
</dbReference>
<evidence type="ECO:0000256" key="6">
    <source>
        <dbReference type="ARBA" id="ARBA00022842"/>
    </source>
</evidence>
<feature type="binding site" evidence="9">
    <location>
        <position position="102"/>
    </location>
    <ligand>
        <name>Mg(2+)</name>
        <dbReference type="ChEBI" id="CHEBI:18420"/>
        <label>1</label>
        <note>catalytic</note>
    </ligand>
</feature>
<comment type="cofactor">
    <cofactor evidence="2 9">
        <name>Mg(2+)</name>
        <dbReference type="ChEBI" id="CHEBI:18420"/>
    </cofactor>
</comment>
<evidence type="ECO:0000256" key="8">
    <source>
        <dbReference type="ARBA" id="ARBA00038103"/>
    </source>
</evidence>
<dbReference type="PROSITE" id="PS00630">
    <property type="entry name" value="IMP_2"/>
    <property type="match status" value="1"/>
</dbReference>
<dbReference type="AlphaFoldDB" id="A0A7G9YWV9"/>
<evidence type="ECO:0000313" key="10">
    <source>
        <dbReference type="EMBL" id="QNO52493.1"/>
    </source>
</evidence>
<feature type="binding site" evidence="9">
    <location>
        <position position="80"/>
    </location>
    <ligand>
        <name>Mg(2+)</name>
        <dbReference type="ChEBI" id="CHEBI:18420"/>
        <label>1</label>
        <note>catalytic</note>
    </ligand>
</feature>
<organism evidence="10">
    <name type="scientific">Candidatus Methanophagaceae archaeon ANME-1 ERB6</name>
    <dbReference type="NCBI Taxonomy" id="2759912"/>
    <lineage>
        <taxon>Archaea</taxon>
        <taxon>Methanobacteriati</taxon>
        <taxon>Methanobacteriota</taxon>
        <taxon>Stenosarchaea group</taxon>
        <taxon>Methanomicrobia</taxon>
        <taxon>Candidatus Methanophagales</taxon>
        <taxon>Candidatus Methanophagaceae</taxon>
    </lineage>
</organism>
<protein>
    <recommendedName>
        <fullName evidence="3">fructose-bisphosphatase</fullName>
        <ecNumber evidence="3">3.1.3.11</ecNumber>
    </recommendedName>
</protein>
<name>A0A7G9YWV9_9EURY</name>
<dbReference type="FunFam" id="3.40.190.80:FF:000020">
    <property type="entry name" value="Fructose-1,6-bisphosphatase/inositol-1-monophosphatase"/>
    <property type="match status" value="1"/>
</dbReference>
<evidence type="ECO:0000256" key="3">
    <source>
        <dbReference type="ARBA" id="ARBA00013093"/>
    </source>
</evidence>
<dbReference type="Pfam" id="PF00459">
    <property type="entry name" value="Inositol_P"/>
    <property type="match status" value="1"/>
</dbReference>
<dbReference type="Gene3D" id="3.30.540.10">
    <property type="entry name" value="Fructose-1,6-Bisphosphatase, subunit A, domain 1"/>
    <property type="match status" value="1"/>
</dbReference>
<dbReference type="GO" id="GO:0006020">
    <property type="term" value="P:inositol metabolic process"/>
    <property type="evidence" value="ECO:0007669"/>
    <property type="project" value="TreeGrafter"/>
</dbReference>
<comment type="catalytic activity">
    <reaction evidence="1">
        <text>beta-D-fructose 1,6-bisphosphate + H2O = beta-D-fructose 6-phosphate + phosphate</text>
        <dbReference type="Rhea" id="RHEA:11064"/>
        <dbReference type="ChEBI" id="CHEBI:15377"/>
        <dbReference type="ChEBI" id="CHEBI:32966"/>
        <dbReference type="ChEBI" id="CHEBI:43474"/>
        <dbReference type="ChEBI" id="CHEBI:57634"/>
        <dbReference type="EC" id="3.1.3.11"/>
    </reaction>
</comment>
<keyword evidence="4 9" id="KW-0479">Metal-binding</keyword>
<feature type="binding site" evidence="9">
    <location>
        <position position="104"/>
    </location>
    <ligand>
        <name>Mg(2+)</name>
        <dbReference type="ChEBI" id="CHEBI:18420"/>
        <label>1</label>
        <note>catalytic</note>
    </ligand>
</feature>
<dbReference type="PANTHER" id="PTHR20854:SF4">
    <property type="entry name" value="INOSITOL-1-MONOPHOSPHATASE-RELATED"/>
    <property type="match status" value="1"/>
</dbReference>
<sequence length="285" mass="31622">MEIIFYFTYKYKDKMEINELLEISSELRESIRTYISENADYGEVIATRARDVTRKIDMFAERALEKALSSRGLCARIISEELGDHIFPKGDGNEPKFTLIFDPIDGSTNAILGIPFFCSSIAYLPKVEHLTFDDIQASVVTTIQGRTYYAVKGGHAFVDGKKLPRKVKGKTKQVFSIYTYGADSIPEGLIEFQKRNKNVVIRVLGSIAMEICLVAEGVMDAAIDVRGLISGYDIAGAILILNEAGGILTDSKGKKLREGVEKTQNISLIAALEPEIHKRMLSLVV</sequence>
<dbReference type="GO" id="GO:0042132">
    <property type="term" value="F:fructose 1,6-bisphosphate 1-phosphatase activity"/>
    <property type="evidence" value="ECO:0007669"/>
    <property type="project" value="UniProtKB-EC"/>
</dbReference>
<dbReference type="SUPFAM" id="SSF56655">
    <property type="entry name" value="Carbohydrate phosphatase"/>
    <property type="match status" value="1"/>
</dbReference>
<dbReference type="GO" id="GO:0046872">
    <property type="term" value="F:metal ion binding"/>
    <property type="evidence" value="ECO:0007669"/>
    <property type="project" value="UniProtKB-KW"/>
</dbReference>
<evidence type="ECO:0000256" key="2">
    <source>
        <dbReference type="ARBA" id="ARBA00001946"/>
    </source>
</evidence>
<dbReference type="GO" id="GO:0008934">
    <property type="term" value="F:inositol monophosphate 1-phosphatase activity"/>
    <property type="evidence" value="ECO:0007669"/>
    <property type="project" value="TreeGrafter"/>
</dbReference>
<feature type="binding site" evidence="9">
    <location>
        <position position="233"/>
    </location>
    <ligand>
        <name>Mg(2+)</name>
        <dbReference type="ChEBI" id="CHEBI:18420"/>
        <label>1</label>
        <note>catalytic</note>
    </ligand>
</feature>
<dbReference type="EC" id="3.1.3.11" evidence="3"/>
<dbReference type="Gene3D" id="3.40.190.80">
    <property type="match status" value="1"/>
</dbReference>
<keyword evidence="6 9" id="KW-0460">Magnesium</keyword>